<name>A0AC60P6Z1_IXOPE</name>
<reference evidence="1 2" key="1">
    <citation type="journal article" date="2020" name="Cell">
        <title>Large-Scale Comparative Analyses of Tick Genomes Elucidate Their Genetic Diversity and Vector Capacities.</title>
        <authorList>
            <consortium name="Tick Genome and Microbiome Consortium (TIGMIC)"/>
            <person name="Jia N."/>
            <person name="Wang J."/>
            <person name="Shi W."/>
            <person name="Du L."/>
            <person name="Sun Y."/>
            <person name="Zhan W."/>
            <person name="Jiang J.F."/>
            <person name="Wang Q."/>
            <person name="Zhang B."/>
            <person name="Ji P."/>
            <person name="Bell-Sakyi L."/>
            <person name="Cui X.M."/>
            <person name="Yuan T.T."/>
            <person name="Jiang B.G."/>
            <person name="Yang W.F."/>
            <person name="Lam T.T."/>
            <person name="Chang Q.C."/>
            <person name="Ding S.J."/>
            <person name="Wang X.J."/>
            <person name="Zhu J.G."/>
            <person name="Ruan X.D."/>
            <person name="Zhao L."/>
            <person name="Wei J.T."/>
            <person name="Ye R.Z."/>
            <person name="Que T.C."/>
            <person name="Du C.H."/>
            <person name="Zhou Y.H."/>
            <person name="Cheng J.X."/>
            <person name="Dai P.F."/>
            <person name="Guo W.B."/>
            <person name="Han X.H."/>
            <person name="Huang E.J."/>
            <person name="Li L.F."/>
            <person name="Wei W."/>
            <person name="Gao Y.C."/>
            <person name="Liu J.Z."/>
            <person name="Shao H.Z."/>
            <person name="Wang X."/>
            <person name="Wang C.C."/>
            <person name="Yang T.C."/>
            <person name="Huo Q.B."/>
            <person name="Li W."/>
            <person name="Chen H.Y."/>
            <person name="Chen S.E."/>
            <person name="Zhou L.G."/>
            <person name="Ni X.B."/>
            <person name="Tian J.H."/>
            <person name="Sheng Y."/>
            <person name="Liu T."/>
            <person name="Pan Y.S."/>
            <person name="Xia L.Y."/>
            <person name="Li J."/>
            <person name="Zhao F."/>
            <person name="Cao W.C."/>
        </authorList>
    </citation>
    <scope>NUCLEOTIDE SEQUENCE [LARGE SCALE GENOMIC DNA]</scope>
    <source>
        <strain evidence="1">Iper-2018</strain>
    </source>
</reference>
<keyword evidence="2" id="KW-1185">Reference proteome</keyword>
<dbReference type="EMBL" id="JABSTQ010011100">
    <property type="protein sequence ID" value="KAG0415198.1"/>
    <property type="molecule type" value="Genomic_DNA"/>
</dbReference>
<comment type="caution">
    <text evidence="1">The sequence shown here is derived from an EMBL/GenBank/DDBJ whole genome shotgun (WGS) entry which is preliminary data.</text>
</comment>
<accession>A0AC60P6Z1</accession>
<evidence type="ECO:0000313" key="2">
    <source>
        <dbReference type="Proteomes" id="UP000805193"/>
    </source>
</evidence>
<sequence length="267" mass="30295">MEMSQNAELLSSQLADMNNKLKELLTLKGSVDSLQSLSLQLNELLSLKRLVESLKETVNGIQQSIDFLSAYYDRILKLATTNEQKGKALQDEVSQLKSTVQQQANELQEIRGALNDNEQHSRLANLEVHGLAVSPGEDLMSFATNLAERLKISHFDKAHILAIHRLPVKREKTPPILIRFTSVSMKESWMGARGALRSLTQDGSFPKLYLNDNLTRANKELFWQARQRGKERGYKFVWVSRAKIYAKKAEGCVPIRVNHLIDIEKII</sequence>
<protein>
    <submittedName>
        <fullName evidence="1">Uncharacterized protein</fullName>
    </submittedName>
</protein>
<evidence type="ECO:0000313" key="1">
    <source>
        <dbReference type="EMBL" id="KAG0415198.1"/>
    </source>
</evidence>
<gene>
    <name evidence="1" type="ORF">HPB47_007646</name>
</gene>
<dbReference type="Proteomes" id="UP000805193">
    <property type="component" value="Unassembled WGS sequence"/>
</dbReference>
<organism evidence="1 2">
    <name type="scientific">Ixodes persulcatus</name>
    <name type="common">Taiga tick</name>
    <dbReference type="NCBI Taxonomy" id="34615"/>
    <lineage>
        <taxon>Eukaryota</taxon>
        <taxon>Metazoa</taxon>
        <taxon>Ecdysozoa</taxon>
        <taxon>Arthropoda</taxon>
        <taxon>Chelicerata</taxon>
        <taxon>Arachnida</taxon>
        <taxon>Acari</taxon>
        <taxon>Parasitiformes</taxon>
        <taxon>Ixodida</taxon>
        <taxon>Ixodoidea</taxon>
        <taxon>Ixodidae</taxon>
        <taxon>Ixodinae</taxon>
        <taxon>Ixodes</taxon>
    </lineage>
</organism>
<proteinExistence type="predicted"/>